<name>A0A6A4SFK9_SCOMX</name>
<reference evidence="2 3" key="1">
    <citation type="submission" date="2019-06" db="EMBL/GenBank/DDBJ databases">
        <title>Draft genomes of female and male turbot (Scophthalmus maximus).</title>
        <authorList>
            <person name="Xu H."/>
            <person name="Xu X.-W."/>
            <person name="Shao C."/>
            <person name="Chen S."/>
        </authorList>
    </citation>
    <scope>NUCLEOTIDE SEQUENCE [LARGE SCALE GENOMIC DNA]</scope>
    <source>
        <strain evidence="2">Ysfricsl-2016a</strain>
        <tissue evidence="2">Blood</tissue>
    </source>
</reference>
<organism evidence="2 3">
    <name type="scientific">Scophthalmus maximus</name>
    <name type="common">Turbot</name>
    <name type="synonym">Psetta maxima</name>
    <dbReference type="NCBI Taxonomy" id="52904"/>
    <lineage>
        <taxon>Eukaryota</taxon>
        <taxon>Metazoa</taxon>
        <taxon>Chordata</taxon>
        <taxon>Craniata</taxon>
        <taxon>Vertebrata</taxon>
        <taxon>Euteleostomi</taxon>
        <taxon>Actinopterygii</taxon>
        <taxon>Neopterygii</taxon>
        <taxon>Teleostei</taxon>
        <taxon>Neoteleostei</taxon>
        <taxon>Acanthomorphata</taxon>
        <taxon>Carangaria</taxon>
        <taxon>Pleuronectiformes</taxon>
        <taxon>Pleuronectoidei</taxon>
        <taxon>Scophthalmidae</taxon>
        <taxon>Scophthalmus</taxon>
    </lineage>
</organism>
<accession>A0A6A4SFK9</accession>
<dbReference type="Proteomes" id="UP000438429">
    <property type="component" value="Unassembled WGS sequence"/>
</dbReference>
<evidence type="ECO:0000313" key="3">
    <source>
        <dbReference type="Proteomes" id="UP000438429"/>
    </source>
</evidence>
<proteinExistence type="predicted"/>
<evidence type="ECO:0000313" key="2">
    <source>
        <dbReference type="EMBL" id="KAF0029951.1"/>
    </source>
</evidence>
<feature type="region of interest" description="Disordered" evidence="1">
    <location>
        <begin position="1"/>
        <end position="28"/>
    </location>
</feature>
<dbReference type="AlphaFoldDB" id="A0A6A4SFK9"/>
<evidence type="ECO:0000256" key="1">
    <source>
        <dbReference type="SAM" id="MobiDB-lite"/>
    </source>
</evidence>
<dbReference type="EMBL" id="VEVO01000016">
    <property type="protein sequence ID" value="KAF0029951.1"/>
    <property type="molecule type" value="Genomic_DNA"/>
</dbReference>
<protein>
    <submittedName>
        <fullName evidence="2">Uncharacterized protein</fullName>
    </submittedName>
</protein>
<comment type="caution">
    <text evidence="2">The sequence shown here is derived from an EMBL/GenBank/DDBJ whole genome shotgun (WGS) entry which is preliminary data.</text>
</comment>
<sequence length="153" mass="16834">MSRGTDSPIASAHELFADSSGGSSGRSSRWLFAPESPVGCYDRCEAAEFHRKTLTETCGGDGNRPLIGEAASTPYHRTRPGHRPQLLRHITTYNLVLNGSVVESSDCVQRLSKKVLFLHQTENDGAVWSNDGRDDTICSQPLLPFVRQLYDVV</sequence>
<gene>
    <name evidence="2" type="ORF">F2P81_019056</name>
</gene>
<feature type="compositionally biased region" description="Low complexity" evidence="1">
    <location>
        <begin position="19"/>
        <end position="28"/>
    </location>
</feature>